<dbReference type="SUPFAM" id="SSF55486">
    <property type="entry name" value="Metalloproteases ('zincins'), catalytic domain"/>
    <property type="match status" value="1"/>
</dbReference>
<evidence type="ECO:0000259" key="14">
    <source>
        <dbReference type="Pfam" id="PF01433"/>
    </source>
</evidence>
<dbReference type="InterPro" id="IPR042097">
    <property type="entry name" value="Aminopeptidase_N-like_N_sf"/>
</dbReference>
<keyword evidence="8" id="KW-0378">Hydrolase</keyword>
<dbReference type="GO" id="GO:0006508">
    <property type="term" value="P:proteolysis"/>
    <property type="evidence" value="ECO:0007669"/>
    <property type="project" value="UniProtKB-KW"/>
</dbReference>
<dbReference type="Gene3D" id="2.60.40.1730">
    <property type="entry name" value="tricorn interacting facor f3 domain"/>
    <property type="match status" value="1"/>
</dbReference>
<keyword evidence="6" id="KW-0645">Protease</keyword>
<keyword evidence="9" id="KW-0862">Zinc</keyword>
<dbReference type="Gene3D" id="1.10.390.10">
    <property type="entry name" value="Neutral Protease Domain 2"/>
    <property type="match status" value="1"/>
</dbReference>
<evidence type="ECO:0000256" key="3">
    <source>
        <dbReference type="ARBA" id="ARBA00010136"/>
    </source>
</evidence>
<comment type="catalytic activity">
    <reaction evidence="1">
        <text>Release of an N-terminal amino acid, Xaa-|-Yaa- from a peptide, amide or arylamide. Xaa is preferably Ala, but may be most amino acids including Pro (slow action). When a terminal hydrophobic residue is followed by a prolyl residue, the two may be released as an intact Xaa-Pro dipeptide.</text>
        <dbReference type="EC" id="3.4.11.2"/>
    </reaction>
</comment>
<dbReference type="GO" id="GO:0008237">
    <property type="term" value="F:metallopeptidase activity"/>
    <property type="evidence" value="ECO:0007669"/>
    <property type="project" value="UniProtKB-KW"/>
</dbReference>
<dbReference type="GO" id="GO:0016285">
    <property type="term" value="F:alanyl aminopeptidase activity"/>
    <property type="evidence" value="ECO:0007669"/>
    <property type="project" value="UniProtKB-EC"/>
</dbReference>
<dbReference type="Proteomes" id="UP000294927">
    <property type="component" value="Unassembled WGS sequence"/>
</dbReference>
<evidence type="ECO:0000313" key="17">
    <source>
        <dbReference type="Proteomes" id="UP000294927"/>
    </source>
</evidence>
<evidence type="ECO:0000256" key="7">
    <source>
        <dbReference type="ARBA" id="ARBA00022723"/>
    </source>
</evidence>
<comment type="similarity">
    <text evidence="3">Belongs to the peptidase M1 family.</text>
</comment>
<evidence type="ECO:0000256" key="8">
    <source>
        <dbReference type="ARBA" id="ARBA00022801"/>
    </source>
</evidence>
<evidence type="ECO:0000256" key="4">
    <source>
        <dbReference type="ARBA" id="ARBA00012564"/>
    </source>
</evidence>
<dbReference type="InterPro" id="IPR027268">
    <property type="entry name" value="Peptidase_M4/M1_CTD_sf"/>
</dbReference>
<gene>
    <name evidence="16" type="ORF">CLV71_103260</name>
</gene>
<evidence type="ECO:0000313" key="16">
    <source>
        <dbReference type="EMBL" id="TDV55019.1"/>
    </source>
</evidence>
<dbReference type="GO" id="GO:0008270">
    <property type="term" value="F:zinc ion binding"/>
    <property type="evidence" value="ECO:0007669"/>
    <property type="project" value="InterPro"/>
</dbReference>
<dbReference type="InterPro" id="IPR014782">
    <property type="entry name" value="Peptidase_M1_dom"/>
</dbReference>
<accession>A0A4R7VZM9</accession>
<reference evidence="16 17" key="1">
    <citation type="submission" date="2019-03" db="EMBL/GenBank/DDBJ databases">
        <title>Genomic Encyclopedia of Archaeal and Bacterial Type Strains, Phase II (KMG-II): from individual species to whole genera.</title>
        <authorList>
            <person name="Goeker M."/>
        </authorList>
    </citation>
    <scope>NUCLEOTIDE SEQUENCE [LARGE SCALE GENOMIC DNA]</scope>
    <source>
        <strain evidence="16 17">DSM 45499</strain>
    </source>
</reference>
<sequence>MRHMKSPALIAAGLAAVLFASPAAAATGSPGAPGVGDSYYPLDGNGGYDATHYDIRLNYDPATDHLSGTTTILARTTQDLSEFNLDFLLKVSSVRVDNVAADFHTAGGELTVTPKAVLPKDRDLTIVVRYDDTPEPYRLYGYAGWQKTPTGALGVNEPQIAPWWYPSNDHPRDKATFDVSIAVPPGVEALSNGVLVNKQQTSPRWVRWNWRSTRPQAPYLTFLAIGQYDVRQGTAPDGQTLITAYGDDLGDNGPAARASVERTPEVLDVLSRYFGPYPFEAQGGVVDSSLGFALENQTRPVYDGAFFRAGTNTSVVAHENAHQWFGDSVSVDDWKEIWLNEGFATYAEYLWSDYQGEGTPAEVAQFTYDNIPADDPFWQVLPGDPGEQNQFADAVYDRGGMTLQALRTAVGDDAFFRIVKQWPQDKQYGTGTTTEFVALAEKVSGKQLDDLFTTWLYTPGKPAVGPNGQSAAAAAATAKPGSYDQIQQNHQLLAAGRK</sequence>
<organism evidence="16 17">
    <name type="scientific">Actinophytocola oryzae</name>
    <dbReference type="NCBI Taxonomy" id="502181"/>
    <lineage>
        <taxon>Bacteria</taxon>
        <taxon>Bacillati</taxon>
        <taxon>Actinomycetota</taxon>
        <taxon>Actinomycetes</taxon>
        <taxon>Pseudonocardiales</taxon>
        <taxon>Pseudonocardiaceae</taxon>
    </lineage>
</organism>
<dbReference type="SUPFAM" id="SSF63737">
    <property type="entry name" value="Leukotriene A4 hydrolase N-terminal domain"/>
    <property type="match status" value="1"/>
</dbReference>
<dbReference type="CDD" id="cd09603">
    <property type="entry name" value="M1_APN_like"/>
    <property type="match status" value="1"/>
</dbReference>
<evidence type="ECO:0000259" key="15">
    <source>
        <dbReference type="Pfam" id="PF17900"/>
    </source>
</evidence>
<evidence type="ECO:0000256" key="10">
    <source>
        <dbReference type="ARBA" id="ARBA00023049"/>
    </source>
</evidence>
<dbReference type="Pfam" id="PF01433">
    <property type="entry name" value="Peptidase_M1"/>
    <property type="match status" value="1"/>
</dbReference>
<feature type="domain" description="Aminopeptidase N-like N-terminal" evidence="15">
    <location>
        <begin position="51"/>
        <end position="220"/>
    </location>
</feature>
<proteinExistence type="inferred from homology"/>
<dbReference type="Pfam" id="PF17900">
    <property type="entry name" value="Peptidase_M1_N"/>
    <property type="match status" value="1"/>
</dbReference>
<dbReference type="PRINTS" id="PR00756">
    <property type="entry name" value="ALADIPTASE"/>
</dbReference>
<dbReference type="AlphaFoldDB" id="A0A4R7VZM9"/>
<evidence type="ECO:0000256" key="9">
    <source>
        <dbReference type="ARBA" id="ARBA00022833"/>
    </source>
</evidence>
<name>A0A4R7VZM9_9PSEU</name>
<evidence type="ECO:0000256" key="2">
    <source>
        <dbReference type="ARBA" id="ARBA00001947"/>
    </source>
</evidence>
<keyword evidence="7" id="KW-0479">Metal-binding</keyword>
<keyword evidence="10" id="KW-0482">Metalloprotease</keyword>
<dbReference type="InterPro" id="IPR001930">
    <property type="entry name" value="Peptidase_M1"/>
</dbReference>
<feature type="signal peptide" evidence="13">
    <location>
        <begin position="1"/>
        <end position="25"/>
    </location>
</feature>
<keyword evidence="17" id="KW-1185">Reference proteome</keyword>
<evidence type="ECO:0000256" key="12">
    <source>
        <dbReference type="ARBA" id="ARBA00031533"/>
    </source>
</evidence>
<dbReference type="PANTHER" id="PTHR11533:SF297">
    <property type="entry name" value="AMINOPEPTIDASE N"/>
    <property type="match status" value="1"/>
</dbReference>
<feature type="chain" id="PRO_5020670756" description="Aminopeptidase N" evidence="13">
    <location>
        <begin position="26"/>
        <end position="498"/>
    </location>
</feature>
<dbReference type="PANTHER" id="PTHR11533">
    <property type="entry name" value="PROTEASE M1 ZINC METALLOPROTEASE"/>
    <property type="match status" value="1"/>
</dbReference>
<evidence type="ECO:0000256" key="1">
    <source>
        <dbReference type="ARBA" id="ARBA00000098"/>
    </source>
</evidence>
<evidence type="ECO:0000256" key="13">
    <source>
        <dbReference type="SAM" id="SignalP"/>
    </source>
</evidence>
<comment type="caution">
    <text evidence="16">The sequence shown here is derived from an EMBL/GenBank/DDBJ whole genome shotgun (WGS) entry which is preliminary data.</text>
</comment>
<dbReference type="EMBL" id="SOCP01000003">
    <property type="protein sequence ID" value="TDV55019.1"/>
    <property type="molecule type" value="Genomic_DNA"/>
</dbReference>
<comment type="cofactor">
    <cofactor evidence="2">
        <name>Zn(2+)</name>
        <dbReference type="ChEBI" id="CHEBI:29105"/>
    </cofactor>
</comment>
<dbReference type="InterPro" id="IPR050344">
    <property type="entry name" value="Peptidase_M1_aminopeptidases"/>
</dbReference>
<dbReference type="InterPro" id="IPR045357">
    <property type="entry name" value="Aminopeptidase_N-like_N"/>
</dbReference>
<protein>
    <recommendedName>
        <fullName evidence="5">Aminopeptidase N</fullName>
        <ecNumber evidence="4">3.4.11.2</ecNumber>
    </recommendedName>
    <alternativeName>
        <fullName evidence="11">Alanine aminopeptidase</fullName>
    </alternativeName>
    <alternativeName>
        <fullName evidence="12">Lysyl aminopeptidase</fullName>
    </alternativeName>
</protein>
<evidence type="ECO:0000256" key="11">
    <source>
        <dbReference type="ARBA" id="ARBA00029811"/>
    </source>
</evidence>
<evidence type="ECO:0000256" key="5">
    <source>
        <dbReference type="ARBA" id="ARBA00015611"/>
    </source>
</evidence>
<dbReference type="EC" id="3.4.11.2" evidence="4"/>
<feature type="domain" description="Peptidase M1 membrane alanine aminopeptidase" evidence="14">
    <location>
        <begin position="311"/>
        <end position="455"/>
    </location>
</feature>
<keyword evidence="13" id="KW-0732">Signal</keyword>
<evidence type="ECO:0000256" key="6">
    <source>
        <dbReference type="ARBA" id="ARBA00022670"/>
    </source>
</evidence>